<protein>
    <submittedName>
        <fullName evidence="1">Uncharacterized protein</fullName>
    </submittedName>
</protein>
<name>A0A9D4FCR9_DREPO</name>
<evidence type="ECO:0000313" key="1">
    <source>
        <dbReference type="EMBL" id="KAH3794216.1"/>
    </source>
</evidence>
<sequence length="102" mass="10927">MRCAVSPSGDTLCITRHSQPQILTIARDGTFLAIYADPELLQPEGVHVTPSGQVLVGGYLSCTILQVDVDGRTKPATLAHQKDGVRRQESVCYSSTTSSIIV</sequence>
<dbReference type="SUPFAM" id="SSF101898">
    <property type="entry name" value="NHL repeat"/>
    <property type="match status" value="1"/>
</dbReference>
<keyword evidence="2" id="KW-1185">Reference proteome</keyword>
<reference evidence="1" key="1">
    <citation type="journal article" date="2019" name="bioRxiv">
        <title>The Genome of the Zebra Mussel, Dreissena polymorpha: A Resource for Invasive Species Research.</title>
        <authorList>
            <person name="McCartney M.A."/>
            <person name="Auch B."/>
            <person name="Kono T."/>
            <person name="Mallez S."/>
            <person name="Zhang Y."/>
            <person name="Obille A."/>
            <person name="Becker A."/>
            <person name="Abrahante J.E."/>
            <person name="Garbe J."/>
            <person name="Badalamenti J.P."/>
            <person name="Herman A."/>
            <person name="Mangelson H."/>
            <person name="Liachko I."/>
            <person name="Sullivan S."/>
            <person name="Sone E.D."/>
            <person name="Koren S."/>
            <person name="Silverstein K.A.T."/>
            <person name="Beckman K.B."/>
            <person name="Gohl D.M."/>
        </authorList>
    </citation>
    <scope>NUCLEOTIDE SEQUENCE</scope>
    <source>
        <strain evidence="1">Duluth1</strain>
        <tissue evidence="1">Whole animal</tissue>
    </source>
</reference>
<dbReference type="Proteomes" id="UP000828390">
    <property type="component" value="Unassembled WGS sequence"/>
</dbReference>
<reference evidence="1" key="2">
    <citation type="submission" date="2020-11" db="EMBL/GenBank/DDBJ databases">
        <authorList>
            <person name="McCartney M.A."/>
            <person name="Auch B."/>
            <person name="Kono T."/>
            <person name="Mallez S."/>
            <person name="Becker A."/>
            <person name="Gohl D.M."/>
            <person name="Silverstein K.A.T."/>
            <person name="Koren S."/>
            <person name="Bechman K.B."/>
            <person name="Herman A."/>
            <person name="Abrahante J.E."/>
            <person name="Garbe J."/>
        </authorList>
    </citation>
    <scope>NUCLEOTIDE SEQUENCE</scope>
    <source>
        <strain evidence="1">Duluth1</strain>
        <tissue evidence="1">Whole animal</tissue>
    </source>
</reference>
<proteinExistence type="predicted"/>
<gene>
    <name evidence="1" type="ORF">DPMN_147747</name>
</gene>
<accession>A0A9D4FCR9</accession>
<comment type="caution">
    <text evidence="1">The sequence shown here is derived from an EMBL/GenBank/DDBJ whole genome shotgun (WGS) entry which is preliminary data.</text>
</comment>
<dbReference type="EMBL" id="JAIWYP010000007">
    <property type="protein sequence ID" value="KAH3794216.1"/>
    <property type="molecule type" value="Genomic_DNA"/>
</dbReference>
<dbReference type="AlphaFoldDB" id="A0A9D4FCR9"/>
<organism evidence="1 2">
    <name type="scientific">Dreissena polymorpha</name>
    <name type="common">Zebra mussel</name>
    <name type="synonym">Mytilus polymorpha</name>
    <dbReference type="NCBI Taxonomy" id="45954"/>
    <lineage>
        <taxon>Eukaryota</taxon>
        <taxon>Metazoa</taxon>
        <taxon>Spiralia</taxon>
        <taxon>Lophotrochozoa</taxon>
        <taxon>Mollusca</taxon>
        <taxon>Bivalvia</taxon>
        <taxon>Autobranchia</taxon>
        <taxon>Heteroconchia</taxon>
        <taxon>Euheterodonta</taxon>
        <taxon>Imparidentia</taxon>
        <taxon>Neoheterodontei</taxon>
        <taxon>Myida</taxon>
        <taxon>Dreissenoidea</taxon>
        <taxon>Dreissenidae</taxon>
        <taxon>Dreissena</taxon>
    </lineage>
</organism>
<evidence type="ECO:0000313" key="2">
    <source>
        <dbReference type="Proteomes" id="UP000828390"/>
    </source>
</evidence>